<evidence type="ECO:0000313" key="1">
    <source>
        <dbReference type="EMBL" id="CUX65966.1"/>
    </source>
</evidence>
<protein>
    <recommendedName>
        <fullName evidence="3">Abi-like protein</fullName>
    </recommendedName>
</protein>
<organism evidence="1 2">
    <name type="scientific">Agrobacterium tomkonis CFBP 6623</name>
    <dbReference type="NCBI Taxonomy" id="1183432"/>
    <lineage>
        <taxon>Bacteria</taxon>
        <taxon>Pseudomonadati</taxon>
        <taxon>Pseudomonadota</taxon>
        <taxon>Alphaproteobacteria</taxon>
        <taxon>Hyphomicrobiales</taxon>
        <taxon>Rhizobiaceae</taxon>
        <taxon>Rhizobium/Agrobacterium group</taxon>
        <taxon>Agrobacterium</taxon>
        <taxon>Agrobacterium tumefaciens complex</taxon>
    </lineage>
</organism>
<keyword evidence="2" id="KW-1185">Reference proteome</keyword>
<evidence type="ECO:0000313" key="2">
    <source>
        <dbReference type="Proteomes" id="UP000191988"/>
    </source>
</evidence>
<dbReference type="AlphaFoldDB" id="A0A1S7SBP7"/>
<dbReference type="Pfam" id="PF07751">
    <property type="entry name" value="Abi_2"/>
    <property type="match status" value="1"/>
</dbReference>
<name>A0A1S7SBP7_9HYPH</name>
<evidence type="ECO:0008006" key="3">
    <source>
        <dbReference type="Google" id="ProtNLM"/>
    </source>
</evidence>
<reference evidence="2" key="1">
    <citation type="submission" date="2016-01" db="EMBL/GenBank/DDBJ databases">
        <authorList>
            <person name="Regsiter A."/>
            <person name="william w."/>
        </authorList>
    </citation>
    <scope>NUCLEOTIDE SEQUENCE [LARGE SCALE GENOMIC DNA]</scope>
    <source>
        <strain evidence="2">CFBP 6623</strain>
    </source>
</reference>
<accession>A0A1S7SBP7</accession>
<dbReference type="STRING" id="1183432.AGR3A_pb0046"/>
<dbReference type="EMBL" id="FBWK01000073">
    <property type="protein sequence ID" value="CUX65966.1"/>
    <property type="molecule type" value="Genomic_DNA"/>
</dbReference>
<dbReference type="Proteomes" id="UP000191988">
    <property type="component" value="Unassembled WGS sequence"/>
</dbReference>
<dbReference type="InterPro" id="IPR011664">
    <property type="entry name" value="Abi_system_AbiD/AbiF-like"/>
</dbReference>
<gene>
    <name evidence="1" type="ORF">AGR3A_pb0046</name>
</gene>
<sequence>MNYPGRMPRAETVPGFTKQDIYRGGGQINPPGPTMTTMSTDETIPYEGLEDTLSADRFGTYLGWAGADRNKAVALYTLNALLSESLHLPLHMLEVALRNRIHQVMSKAHGENWFDMPEHQLNPTQVDMLARAREDLAEKGKDDTPARIVAALTFGFWTAMLGKEYENLWQQTLKDIARREDGKGLRRKDFTKSLSAIRTLRNRLAHHETVLYWDLRKHYANILQLIIWLSPVAADWCRAYCRFESIYPVEGVVLEA</sequence>
<proteinExistence type="predicted"/>